<evidence type="ECO:0008006" key="4">
    <source>
        <dbReference type="Google" id="ProtNLM"/>
    </source>
</evidence>
<organism evidence="2 3">
    <name type="scientific">Paracoccus fistulariae</name>
    <dbReference type="NCBI Taxonomy" id="658446"/>
    <lineage>
        <taxon>Bacteria</taxon>
        <taxon>Pseudomonadati</taxon>
        <taxon>Pseudomonadota</taxon>
        <taxon>Alphaproteobacteria</taxon>
        <taxon>Rhodobacterales</taxon>
        <taxon>Paracoccaceae</taxon>
        <taxon>Paracoccus</taxon>
    </lineage>
</organism>
<feature type="transmembrane region" description="Helical" evidence="1">
    <location>
        <begin position="457"/>
        <end position="480"/>
    </location>
</feature>
<feature type="transmembrane region" description="Helical" evidence="1">
    <location>
        <begin position="399"/>
        <end position="420"/>
    </location>
</feature>
<protein>
    <recommendedName>
        <fullName evidence="4">H+/citrate symporter</fullName>
    </recommendedName>
</protein>
<name>A0ABY7SNL0_9RHOB</name>
<reference evidence="2 3" key="1">
    <citation type="submission" date="2021-01" db="EMBL/GenBank/DDBJ databases">
        <title>Biogeographic distribution of Paracoccus.</title>
        <authorList>
            <person name="Hollensteiner J."/>
            <person name="Leineberger J."/>
            <person name="Brinkhoff T."/>
            <person name="Daniel R."/>
        </authorList>
    </citation>
    <scope>NUCLEOTIDE SEQUENCE [LARGE SCALE GENOMIC DNA]</scope>
    <source>
        <strain evidence="2 3">KCTC 22803</strain>
    </source>
</reference>
<evidence type="ECO:0000313" key="3">
    <source>
        <dbReference type="Proteomes" id="UP001219349"/>
    </source>
</evidence>
<feature type="transmembrane region" description="Helical" evidence="1">
    <location>
        <begin position="60"/>
        <end position="79"/>
    </location>
</feature>
<proteinExistence type="predicted"/>
<evidence type="ECO:0000256" key="1">
    <source>
        <dbReference type="SAM" id="Phobius"/>
    </source>
</evidence>
<feature type="transmembrane region" description="Helical" evidence="1">
    <location>
        <begin position="426"/>
        <end position="445"/>
    </location>
</feature>
<feature type="transmembrane region" description="Helical" evidence="1">
    <location>
        <begin position="91"/>
        <end position="114"/>
    </location>
</feature>
<feature type="transmembrane region" description="Helical" evidence="1">
    <location>
        <begin position="338"/>
        <end position="357"/>
    </location>
</feature>
<dbReference type="RefSeq" id="WP_271883373.1">
    <property type="nucleotide sequence ID" value="NZ_CP067136.1"/>
</dbReference>
<gene>
    <name evidence="2" type="ORF">JHX87_06635</name>
</gene>
<feature type="transmembrane region" description="Helical" evidence="1">
    <location>
        <begin position="134"/>
        <end position="157"/>
    </location>
</feature>
<keyword evidence="1" id="KW-0812">Transmembrane</keyword>
<dbReference type="Proteomes" id="UP001219349">
    <property type="component" value="Chromosome"/>
</dbReference>
<feature type="transmembrane region" description="Helical" evidence="1">
    <location>
        <begin position="259"/>
        <end position="285"/>
    </location>
</feature>
<feature type="transmembrane region" description="Helical" evidence="1">
    <location>
        <begin position="291"/>
        <end position="310"/>
    </location>
</feature>
<evidence type="ECO:0000313" key="2">
    <source>
        <dbReference type="EMBL" id="WCR08484.1"/>
    </source>
</evidence>
<accession>A0ABY7SNL0</accession>
<dbReference type="EMBL" id="CP067136">
    <property type="protein sequence ID" value="WCR08484.1"/>
    <property type="molecule type" value="Genomic_DNA"/>
</dbReference>
<keyword evidence="1" id="KW-0472">Membrane</keyword>
<feature type="transmembrane region" description="Helical" evidence="1">
    <location>
        <begin position="363"/>
        <end position="387"/>
    </location>
</feature>
<keyword evidence="1" id="KW-1133">Transmembrane helix</keyword>
<feature type="transmembrane region" description="Helical" evidence="1">
    <location>
        <begin position="218"/>
        <end position="238"/>
    </location>
</feature>
<sequence>MLTALRAVMAGGSSLPGLRRALLAFVMLVSILLIAVDSPILTMAGALALTVYLVLSWRQFSFGSWVPVVLSVVALILALRRDIPSEVILRAADRMVFLAALISMLGTLRSAAVFAPEVARAGIFLTNQPASRRYLALASGGHLFGVLINFGGLALLLDLAARSMSSQATRDLPPDVQEARRRRMTIATIRGFGLISLWSPFGFATNAILITLPGISYWQFGPLGFAMSFLFLGVGWAFDRWQGRRFRQQGLRPAQPPEGAWIGAAMLVGHVLLLGALVAVLQAIAPISFQQSLILVVPAYSLLWAALTGWQEARRPAQGIRRAADATWHRLAEMGPEVSVFAAAGFLPVMLLAMIPVGALQDAIAALGLGALPMALGLVVAIVFLAFVGINPIVSSSILGAIAVQLAIPGLGVTVIALAITGGWSAVIGLSPFLTTLIIAASVVGRPTWVIGPVWNGAYSLTILCIWLLLLSGLMLTGMIG</sequence>
<feature type="transmembrane region" description="Helical" evidence="1">
    <location>
        <begin position="21"/>
        <end position="54"/>
    </location>
</feature>
<feature type="transmembrane region" description="Helical" evidence="1">
    <location>
        <begin position="191"/>
        <end position="212"/>
    </location>
</feature>
<keyword evidence="3" id="KW-1185">Reference proteome</keyword>